<keyword evidence="2" id="KW-1185">Reference proteome</keyword>
<protein>
    <submittedName>
        <fullName evidence="1">Uncharacterized protein</fullName>
    </submittedName>
</protein>
<dbReference type="STRING" id="1297750.SAMN05444405_10711"/>
<name>A0A1M5AJV5_9BACE</name>
<gene>
    <name evidence="1" type="ORF">SAMN05444405_10711</name>
</gene>
<proteinExistence type="predicted"/>
<accession>A0A1M5AJV5</accession>
<dbReference type="EMBL" id="FQTV01000007">
    <property type="protein sequence ID" value="SHF30426.1"/>
    <property type="molecule type" value="Genomic_DNA"/>
</dbReference>
<evidence type="ECO:0000313" key="1">
    <source>
        <dbReference type="EMBL" id="SHF30426.1"/>
    </source>
</evidence>
<reference evidence="2" key="1">
    <citation type="submission" date="2016-11" db="EMBL/GenBank/DDBJ databases">
        <authorList>
            <person name="Varghese N."/>
            <person name="Submissions S."/>
        </authorList>
    </citation>
    <scope>NUCLEOTIDE SEQUENCE [LARGE SCALE GENOMIC DNA]</scope>
    <source>
        <strain evidence="2">DSM 26991</strain>
    </source>
</reference>
<dbReference type="RefSeq" id="WP_073400973.1">
    <property type="nucleotide sequence ID" value="NZ_FQTV01000007.1"/>
</dbReference>
<evidence type="ECO:0000313" key="2">
    <source>
        <dbReference type="Proteomes" id="UP000184509"/>
    </source>
</evidence>
<sequence>MNSKMFNSSILADSFIENSCSKDFSQLSRIQLNSKADYIRAEQQALECANYLTSTPFDRNNWKWESAEHFLLLWINGTSDFTFKLNKTICKIIKSNFALLSIYFAYATKFVLENRDKSKDEKEICNNVVPLLIDYCKNQSN</sequence>
<organism evidence="1 2">
    <name type="scientific">Bacteroides luti</name>
    <dbReference type="NCBI Taxonomy" id="1297750"/>
    <lineage>
        <taxon>Bacteria</taxon>
        <taxon>Pseudomonadati</taxon>
        <taxon>Bacteroidota</taxon>
        <taxon>Bacteroidia</taxon>
        <taxon>Bacteroidales</taxon>
        <taxon>Bacteroidaceae</taxon>
        <taxon>Bacteroides</taxon>
    </lineage>
</organism>
<dbReference type="AlphaFoldDB" id="A0A1M5AJV5"/>
<dbReference type="Proteomes" id="UP000184509">
    <property type="component" value="Unassembled WGS sequence"/>
</dbReference>
<dbReference type="OrthoDB" id="793442at2"/>